<name>Q2QUP6_ORYSJ</name>
<reference evidence="1" key="1">
    <citation type="journal article" date="2005" name="BMC Biol.">
        <title>The sequence of rice chromosomes 11 and 12, rich in disease resistance genes and recent gene duplications.</title>
        <authorList>
            <consortium name="The rice chromosomes 11 and 12 sequencing consortia"/>
        </authorList>
    </citation>
    <scope>NUCLEOTIDE SEQUENCE [LARGE SCALE GENOMIC DNA]</scope>
</reference>
<evidence type="ECO:0000313" key="1">
    <source>
        <dbReference type="EMBL" id="ABA97289.1"/>
    </source>
</evidence>
<proteinExistence type="predicted"/>
<protein>
    <submittedName>
        <fullName evidence="1">Uncharacterized protein</fullName>
    </submittedName>
</protein>
<gene>
    <name evidence="1" type="ordered locus">LOC_Os12g15540</name>
</gene>
<reference evidence="1" key="2">
    <citation type="submission" date="2005-04" db="EMBL/GenBank/DDBJ databases">
        <authorList>
            <person name="Buell C.R."/>
            <person name="Wing R.A."/>
            <person name="McCombie W.A."/>
            <person name="Ouyang S."/>
        </authorList>
    </citation>
    <scope>NUCLEOTIDE SEQUENCE</scope>
</reference>
<dbReference type="EMBL" id="DP000011">
    <property type="protein sequence ID" value="ABA97289.1"/>
    <property type="molecule type" value="Genomic_DNA"/>
</dbReference>
<organism evidence="1">
    <name type="scientific">Oryza sativa subsp. japonica</name>
    <name type="common">Rice</name>
    <dbReference type="NCBI Taxonomy" id="39947"/>
    <lineage>
        <taxon>Eukaryota</taxon>
        <taxon>Viridiplantae</taxon>
        <taxon>Streptophyta</taxon>
        <taxon>Embryophyta</taxon>
        <taxon>Tracheophyta</taxon>
        <taxon>Spermatophyta</taxon>
        <taxon>Magnoliopsida</taxon>
        <taxon>Liliopsida</taxon>
        <taxon>Poales</taxon>
        <taxon>Poaceae</taxon>
        <taxon>BOP clade</taxon>
        <taxon>Oryzoideae</taxon>
        <taxon>Oryzeae</taxon>
        <taxon>Oryzinae</taxon>
        <taxon>Oryza</taxon>
        <taxon>Oryza sativa</taxon>
    </lineage>
</organism>
<dbReference type="AlphaFoldDB" id="Q2QUP6"/>
<sequence>MAIEWRHWWAISCQSELEIILYQGEGHLPMAWDRESEMLGVGRNDLLTASMNLMIA</sequence>
<reference evidence="1" key="3">
    <citation type="submission" date="2006-01" db="EMBL/GenBank/DDBJ databases">
        <authorList>
            <person name="Buell R."/>
        </authorList>
    </citation>
    <scope>NUCLEOTIDE SEQUENCE</scope>
</reference>
<accession>Q2QUP6</accession>